<comment type="caution">
    <text evidence="8">The sequence shown here is derived from an EMBL/GenBank/DDBJ whole genome shotgun (WGS) entry which is preliminary data.</text>
</comment>
<dbReference type="CDD" id="cd07185">
    <property type="entry name" value="OmpA_C-like"/>
    <property type="match status" value="1"/>
</dbReference>
<dbReference type="PANTHER" id="PTHR30329">
    <property type="entry name" value="STATOR ELEMENT OF FLAGELLAR MOTOR COMPLEX"/>
    <property type="match status" value="1"/>
</dbReference>
<evidence type="ECO:0000313" key="8">
    <source>
        <dbReference type="EMBL" id="OAN43974.1"/>
    </source>
</evidence>
<dbReference type="InterPro" id="IPR036737">
    <property type="entry name" value="OmpA-like_sf"/>
</dbReference>
<dbReference type="AlphaFoldDB" id="A0A178M7V5"/>
<feature type="signal peptide" evidence="6">
    <location>
        <begin position="1"/>
        <end position="20"/>
    </location>
</feature>
<evidence type="ECO:0000256" key="1">
    <source>
        <dbReference type="ARBA" id="ARBA00004442"/>
    </source>
</evidence>
<keyword evidence="2 4" id="KW-0472">Membrane</keyword>
<proteinExistence type="predicted"/>
<dbReference type="Gene3D" id="3.30.1330.60">
    <property type="entry name" value="OmpA-like domain"/>
    <property type="match status" value="1"/>
</dbReference>
<evidence type="ECO:0000256" key="6">
    <source>
        <dbReference type="SAM" id="SignalP"/>
    </source>
</evidence>
<dbReference type="SUPFAM" id="SSF103088">
    <property type="entry name" value="OmpA-like"/>
    <property type="match status" value="1"/>
</dbReference>
<organism evidence="8 9">
    <name type="scientific">Paramagnetospirillum marisnigri</name>
    <dbReference type="NCBI Taxonomy" id="1285242"/>
    <lineage>
        <taxon>Bacteria</taxon>
        <taxon>Pseudomonadati</taxon>
        <taxon>Pseudomonadota</taxon>
        <taxon>Alphaproteobacteria</taxon>
        <taxon>Rhodospirillales</taxon>
        <taxon>Magnetospirillaceae</taxon>
        <taxon>Paramagnetospirillum</taxon>
    </lineage>
</organism>
<accession>A0A178M7V5</accession>
<evidence type="ECO:0000256" key="2">
    <source>
        <dbReference type="ARBA" id="ARBA00023136"/>
    </source>
</evidence>
<dbReference type="OrthoDB" id="189250at2"/>
<reference evidence="8 9" key="1">
    <citation type="submission" date="2016-04" db="EMBL/GenBank/DDBJ databases">
        <title>Draft genome sequence of freshwater magnetotactic bacteria Magnetospirillum marisnigri SP-1 and Magnetospirillum moscoviense BB-1.</title>
        <authorList>
            <person name="Koziaeva V."/>
            <person name="Dziuba M.V."/>
            <person name="Ivanov T.M."/>
            <person name="Kuznetsov B."/>
            <person name="Grouzdev D.S."/>
        </authorList>
    </citation>
    <scope>NUCLEOTIDE SEQUENCE [LARGE SCALE GENOMIC DNA]</scope>
    <source>
        <strain evidence="8 9">SP-1</strain>
    </source>
</reference>
<gene>
    <name evidence="8" type="ORF">A6A04_08815</name>
</gene>
<dbReference type="EMBL" id="LWQT01000120">
    <property type="protein sequence ID" value="OAN43974.1"/>
    <property type="molecule type" value="Genomic_DNA"/>
</dbReference>
<name>A0A178M7V5_9PROT</name>
<keyword evidence="6" id="KW-0732">Signal</keyword>
<dbReference type="GO" id="GO:0009279">
    <property type="term" value="C:cell outer membrane"/>
    <property type="evidence" value="ECO:0007669"/>
    <property type="project" value="UniProtKB-SubCell"/>
</dbReference>
<feature type="chain" id="PRO_5008091767" description="OmpA-like domain-containing protein" evidence="6">
    <location>
        <begin position="21"/>
        <end position="253"/>
    </location>
</feature>
<dbReference type="Pfam" id="PF00691">
    <property type="entry name" value="OmpA"/>
    <property type="match status" value="1"/>
</dbReference>
<dbReference type="PROSITE" id="PS51123">
    <property type="entry name" value="OMPA_2"/>
    <property type="match status" value="1"/>
</dbReference>
<dbReference type="STRING" id="1285242.A6A04_08815"/>
<protein>
    <recommendedName>
        <fullName evidence="7">OmpA-like domain-containing protein</fullName>
    </recommendedName>
</protein>
<dbReference type="PRINTS" id="PR01021">
    <property type="entry name" value="OMPADOMAIN"/>
</dbReference>
<keyword evidence="9" id="KW-1185">Reference proteome</keyword>
<sequence>MKIVRVFTTLAALTALSACAASPSMESSAPVVSTQSAVAPVTSAAPPPPPPVVAAPVEMEAQPLVVYFGLNKSDISASTMQVLHGAAPALKAAQPSVIRIHGFTDSAGKSSYNRMLSEKRAQAVADQLRKLGIVAAKVEVVGFGSDKSTTARKGKHKEARDRRVEITWEPQAKSAAVDIPQTSAESPASDGATLTAASDPVTGVLAGSGPEATLPAVTDAASAASAWIAAIAPMGERVADLPPVRGPPLHPLT</sequence>
<dbReference type="InterPro" id="IPR006664">
    <property type="entry name" value="OMP_bac"/>
</dbReference>
<dbReference type="Proteomes" id="UP000078428">
    <property type="component" value="Unassembled WGS sequence"/>
</dbReference>
<comment type="subcellular location">
    <subcellularLocation>
        <location evidence="1">Cell outer membrane</location>
    </subcellularLocation>
</comment>
<evidence type="ECO:0000256" key="3">
    <source>
        <dbReference type="ARBA" id="ARBA00023237"/>
    </source>
</evidence>
<dbReference type="InterPro" id="IPR050330">
    <property type="entry name" value="Bact_OuterMem_StrucFunc"/>
</dbReference>
<feature type="region of interest" description="Disordered" evidence="5">
    <location>
        <begin position="171"/>
        <end position="195"/>
    </location>
</feature>
<evidence type="ECO:0000256" key="5">
    <source>
        <dbReference type="SAM" id="MobiDB-lite"/>
    </source>
</evidence>
<evidence type="ECO:0000313" key="9">
    <source>
        <dbReference type="Proteomes" id="UP000078428"/>
    </source>
</evidence>
<evidence type="ECO:0000259" key="7">
    <source>
        <dbReference type="PROSITE" id="PS51123"/>
    </source>
</evidence>
<dbReference type="PROSITE" id="PS01068">
    <property type="entry name" value="OMPA_1"/>
    <property type="match status" value="1"/>
</dbReference>
<feature type="domain" description="OmpA-like" evidence="7">
    <location>
        <begin position="55"/>
        <end position="172"/>
    </location>
</feature>
<dbReference type="PANTHER" id="PTHR30329:SF21">
    <property type="entry name" value="LIPOPROTEIN YIAD-RELATED"/>
    <property type="match status" value="1"/>
</dbReference>
<dbReference type="RefSeq" id="WP_068495766.1">
    <property type="nucleotide sequence ID" value="NZ_LWQT01000120.1"/>
</dbReference>
<dbReference type="PROSITE" id="PS51257">
    <property type="entry name" value="PROKAR_LIPOPROTEIN"/>
    <property type="match status" value="1"/>
</dbReference>
<keyword evidence="3" id="KW-0998">Cell outer membrane</keyword>
<evidence type="ECO:0000256" key="4">
    <source>
        <dbReference type="PROSITE-ProRule" id="PRU00473"/>
    </source>
</evidence>
<dbReference type="InterPro" id="IPR006665">
    <property type="entry name" value="OmpA-like"/>
</dbReference>
<dbReference type="InterPro" id="IPR006690">
    <property type="entry name" value="OMPA-like_CS"/>
</dbReference>